<reference evidence="4" key="1">
    <citation type="journal article" date="2021" name="PeerJ">
        <title>Extensive microbial diversity within the chicken gut microbiome revealed by metagenomics and culture.</title>
        <authorList>
            <person name="Gilroy R."/>
            <person name="Ravi A."/>
            <person name="Getino M."/>
            <person name="Pursley I."/>
            <person name="Horton D.L."/>
            <person name="Alikhan N.F."/>
            <person name="Baker D."/>
            <person name="Gharbi K."/>
            <person name="Hall N."/>
            <person name="Watson M."/>
            <person name="Adriaenssens E.M."/>
            <person name="Foster-Nyarko E."/>
            <person name="Jarju S."/>
            <person name="Secka A."/>
            <person name="Antonio M."/>
            <person name="Oren A."/>
            <person name="Chaudhuri R.R."/>
            <person name="La Ragione R."/>
            <person name="Hildebrand F."/>
            <person name="Pallen M.J."/>
        </authorList>
    </citation>
    <scope>NUCLEOTIDE SEQUENCE</scope>
    <source>
        <strain evidence="4">ChiSjej1B19-8411</strain>
    </source>
</reference>
<accession>A0A9D1WHF9</accession>
<evidence type="ECO:0000256" key="1">
    <source>
        <dbReference type="ARBA" id="ARBA00022596"/>
    </source>
</evidence>
<evidence type="ECO:0000313" key="5">
    <source>
        <dbReference type="Proteomes" id="UP000886817"/>
    </source>
</evidence>
<evidence type="ECO:0000256" key="3">
    <source>
        <dbReference type="SAM" id="MobiDB-lite"/>
    </source>
</evidence>
<gene>
    <name evidence="2 4" type="primary">larC</name>
    <name evidence="4" type="ORF">IAA45_04590</name>
</gene>
<dbReference type="NCBIfam" id="TIGR00299">
    <property type="entry name" value="nickel pincer cofactor biosynthesis protein LarC"/>
    <property type="match status" value="1"/>
</dbReference>
<dbReference type="GO" id="GO:0016829">
    <property type="term" value="F:lyase activity"/>
    <property type="evidence" value="ECO:0007669"/>
    <property type="project" value="UniProtKB-UniRule"/>
</dbReference>
<organism evidence="4 5">
    <name type="scientific">Candidatus Blautia gallistercoris</name>
    <dbReference type="NCBI Taxonomy" id="2838490"/>
    <lineage>
        <taxon>Bacteria</taxon>
        <taxon>Bacillati</taxon>
        <taxon>Bacillota</taxon>
        <taxon>Clostridia</taxon>
        <taxon>Lachnospirales</taxon>
        <taxon>Lachnospiraceae</taxon>
        <taxon>Blautia</taxon>
    </lineage>
</organism>
<evidence type="ECO:0000256" key="2">
    <source>
        <dbReference type="HAMAP-Rule" id="MF_01074"/>
    </source>
</evidence>
<keyword evidence="2" id="KW-0456">Lyase</keyword>
<dbReference type="PANTHER" id="PTHR36566">
    <property type="entry name" value="NICKEL INSERTION PROTEIN-RELATED"/>
    <property type="match status" value="1"/>
</dbReference>
<dbReference type="EMBL" id="DXEX01000105">
    <property type="protein sequence ID" value="HIX58978.1"/>
    <property type="molecule type" value="Genomic_DNA"/>
</dbReference>
<comment type="function">
    <text evidence="2">Involved in the biosynthesis of a nickel-pincer cofactor ((SCS)Ni(II) pincer complex). Binds Ni(2+), and functions in nickel delivery to pyridinium-3,5-bisthiocarboxylic acid mononucleotide (P2TMN), to form the mature cofactor. Is thus probably required for the activation of nickel-pincer cofactor-dependent enzymes.</text>
</comment>
<dbReference type="GO" id="GO:0016151">
    <property type="term" value="F:nickel cation binding"/>
    <property type="evidence" value="ECO:0007669"/>
    <property type="project" value="UniProtKB-UniRule"/>
</dbReference>
<dbReference type="InterPro" id="IPR002822">
    <property type="entry name" value="Ni_insertion"/>
</dbReference>
<comment type="caution">
    <text evidence="4">The sequence shown here is derived from an EMBL/GenBank/DDBJ whole genome shotgun (WGS) entry which is preliminary data.</text>
</comment>
<dbReference type="HAMAP" id="MF_01074">
    <property type="entry name" value="LarC"/>
    <property type="match status" value="1"/>
</dbReference>
<dbReference type="Gene3D" id="3.30.70.1380">
    <property type="entry name" value="Transcriptional regulatory protein pf0864 domain like"/>
    <property type="match status" value="1"/>
</dbReference>
<reference evidence="4" key="2">
    <citation type="submission" date="2021-04" db="EMBL/GenBank/DDBJ databases">
        <authorList>
            <person name="Gilroy R."/>
        </authorList>
    </citation>
    <scope>NUCLEOTIDE SEQUENCE</scope>
    <source>
        <strain evidence="4">ChiSjej1B19-8411</strain>
    </source>
</reference>
<comment type="similarity">
    <text evidence="2">Belongs to the LarC family.</text>
</comment>
<protein>
    <recommendedName>
        <fullName evidence="2">Pyridinium-3,5-bisthiocarboxylic acid mononucleotide nickel insertion protein</fullName>
        <shortName evidence="2">P2TMN nickel insertion protein</shortName>
        <ecNumber evidence="2">4.99.1.12</ecNumber>
    </recommendedName>
    <alternativeName>
        <fullName evidence="2">Nickel-pincer cofactor biosynthesis protein LarC</fullName>
    </alternativeName>
</protein>
<dbReference type="PANTHER" id="PTHR36566:SF1">
    <property type="entry name" value="PYRIDINIUM-3,5-BISTHIOCARBOXYLIC ACID MONONUCLEOTIDE NICKEL INSERTION PROTEIN"/>
    <property type="match status" value="1"/>
</dbReference>
<dbReference type="AlphaFoldDB" id="A0A9D1WHF9"/>
<proteinExistence type="inferred from homology"/>
<dbReference type="GO" id="GO:0051604">
    <property type="term" value="P:protein maturation"/>
    <property type="evidence" value="ECO:0007669"/>
    <property type="project" value="UniProtKB-UniRule"/>
</dbReference>
<sequence>MGKTLYLECYSGISGDMTVAALLDLGADPKVLEEGLKSMPVDGYDIRISRVKKSGVDACDFDVVLDHIHENHDHDMEYLHGHSHEGHTHDEHSHEAHTHGEHSHEGHAHGHAHSHGEGHHSHEHRGLPEILGLIRQAKITDRAKEMAERIFQVIAEAEAQAHGLPVDQVHFHEVGAVDSIVDIVAAAICLDNLDVTEIIVPELYEGRGTIRCQHGIIPVPVPAVANIAAAHGLKLHMTDIQGELVTPTGAAIAAALRTADKLPEHFIVEKIGLGAGKREYNTPGVVRAMLIREETGVQDIVYRLETNIDDCTGEILGYVMERLLKEGARDVSYTPVYMKKNRPAYQLNVICSEADVHAMEEIIFQETTTIGIRRMKMERTVLRREIKKLSTSLGEVRIKVCRLHSGVRLYAEYEDVADISRRFGKPYYEIYLQIQRELKDKEQELLL</sequence>
<dbReference type="Pfam" id="PF01969">
    <property type="entry name" value="Ni_insertion"/>
    <property type="match status" value="1"/>
</dbReference>
<keyword evidence="1 2" id="KW-0533">Nickel</keyword>
<name>A0A9D1WHF9_9FIRM</name>
<comment type="catalytic activity">
    <reaction evidence="2">
        <text>Ni(II)-pyridinium-3,5-bisthiocarboxylate mononucleotide = pyridinium-3,5-bisthiocarboxylate mononucleotide + Ni(2+)</text>
        <dbReference type="Rhea" id="RHEA:54784"/>
        <dbReference type="ChEBI" id="CHEBI:49786"/>
        <dbReference type="ChEBI" id="CHEBI:137372"/>
        <dbReference type="ChEBI" id="CHEBI:137373"/>
        <dbReference type="EC" id="4.99.1.12"/>
    </reaction>
</comment>
<feature type="region of interest" description="Disordered" evidence="3">
    <location>
        <begin position="82"/>
        <end position="124"/>
    </location>
</feature>
<dbReference type="Proteomes" id="UP000886817">
    <property type="component" value="Unassembled WGS sequence"/>
</dbReference>
<evidence type="ECO:0000313" key="4">
    <source>
        <dbReference type="EMBL" id="HIX58978.1"/>
    </source>
</evidence>
<dbReference type="EC" id="4.99.1.12" evidence="2"/>